<sequence length="450" mass="48636">MRVSADGADKSNPDVTPEKRARPHVVVVGGGFGGLAAVHGLRGADVDITLIDRHTYNTFQPLLYQVATATLNPGDITWFLRSIRAHQDNVEFLKGTVVSMDHEAKTIALDGGQVVGYDFLIIAAGVTANFFGIPGAAEISMPLYLRSQALALRDKVFAELEEAVVNGRDRDLRVVVVGGGATGVETAGTLAEMRNNDLPVNYPEISPGRVHITLIEREPVLIKPFDPKLRDYAYASLEKRGVDLRMSTSVKEVRPRSVILGDAKGAGEVELPADIVIWASGVTVHEQVAQWNLPQGRGGRIVIDDHLRVNGLDGVFAVGDIAVEPGDRALPQLAQPAQQGGAYVANQVKAALSGTETTPFRYRDKGTLATIGRNAAVAQVKGLPNLTGFPAWIIWIVVHVFSLLGNRNRFATMLNLSAKYLFWHRSHNAIVGETPKITLDRTRTSGLDGR</sequence>
<keyword evidence="5" id="KW-0560">Oxidoreductase</keyword>
<dbReference type="SUPFAM" id="SSF51905">
    <property type="entry name" value="FAD/NAD(P)-binding domain"/>
    <property type="match status" value="1"/>
</dbReference>
<evidence type="ECO:0000256" key="1">
    <source>
        <dbReference type="ARBA" id="ARBA00001974"/>
    </source>
</evidence>
<keyword evidence="7" id="KW-0472">Membrane</keyword>
<feature type="transmembrane region" description="Helical" evidence="7">
    <location>
        <begin position="389"/>
        <end position="406"/>
    </location>
</feature>
<dbReference type="EMBL" id="CP034170">
    <property type="protein sequence ID" value="AZI58804.1"/>
    <property type="molecule type" value="Genomic_DNA"/>
</dbReference>
<evidence type="ECO:0000259" key="9">
    <source>
        <dbReference type="Pfam" id="PF22366"/>
    </source>
</evidence>
<dbReference type="Gene3D" id="3.50.50.100">
    <property type="match status" value="1"/>
</dbReference>
<dbReference type="KEGG" id="nak:EH165_12325"/>
<accession>A0A3G8ZWI5</accession>
<dbReference type="AlphaFoldDB" id="A0A3G8ZWI5"/>
<dbReference type="OrthoDB" id="9781621at2"/>
<evidence type="ECO:0000256" key="3">
    <source>
        <dbReference type="ARBA" id="ARBA00022630"/>
    </source>
</evidence>
<dbReference type="GO" id="GO:0003955">
    <property type="term" value="F:NAD(P)H dehydrogenase (quinone) activity"/>
    <property type="evidence" value="ECO:0007669"/>
    <property type="project" value="TreeGrafter"/>
</dbReference>
<dbReference type="Pfam" id="PF07992">
    <property type="entry name" value="Pyr_redox_2"/>
    <property type="match status" value="1"/>
</dbReference>
<evidence type="ECO:0000313" key="11">
    <source>
        <dbReference type="Proteomes" id="UP000268084"/>
    </source>
</evidence>
<evidence type="ECO:0000256" key="6">
    <source>
        <dbReference type="SAM" id="MobiDB-lite"/>
    </source>
</evidence>
<keyword evidence="11" id="KW-1185">Reference proteome</keyword>
<gene>
    <name evidence="10" type="ORF">EH165_12325</name>
</gene>
<evidence type="ECO:0000256" key="7">
    <source>
        <dbReference type="SAM" id="Phobius"/>
    </source>
</evidence>
<dbReference type="InterPro" id="IPR036188">
    <property type="entry name" value="FAD/NAD-bd_sf"/>
</dbReference>
<feature type="domain" description="External alternative NADH-ubiquinone oxidoreductase-like C-terminal" evidence="9">
    <location>
        <begin position="365"/>
        <end position="422"/>
    </location>
</feature>
<evidence type="ECO:0000259" key="8">
    <source>
        <dbReference type="Pfam" id="PF07992"/>
    </source>
</evidence>
<proteinExistence type="inferred from homology"/>
<dbReference type="PRINTS" id="PR00368">
    <property type="entry name" value="FADPNR"/>
</dbReference>
<protein>
    <submittedName>
        <fullName evidence="10">NAD(P)/FAD-dependent oxidoreductase</fullName>
    </submittedName>
</protein>
<dbReference type="InterPro" id="IPR054585">
    <property type="entry name" value="NDH2-like_C"/>
</dbReference>
<organism evidence="10 11">
    <name type="scientific">Nakamurella antarctica</name>
    <dbReference type="NCBI Taxonomy" id="1902245"/>
    <lineage>
        <taxon>Bacteria</taxon>
        <taxon>Bacillati</taxon>
        <taxon>Actinomycetota</taxon>
        <taxon>Actinomycetes</taxon>
        <taxon>Nakamurellales</taxon>
        <taxon>Nakamurellaceae</taxon>
        <taxon>Nakamurella</taxon>
    </lineage>
</organism>
<keyword evidence="7" id="KW-0812">Transmembrane</keyword>
<dbReference type="InterPro" id="IPR023753">
    <property type="entry name" value="FAD/NAD-binding_dom"/>
</dbReference>
<reference evidence="10 11" key="1">
    <citation type="submission" date="2018-11" db="EMBL/GenBank/DDBJ databases">
        <authorList>
            <person name="Da X."/>
        </authorList>
    </citation>
    <scope>NUCLEOTIDE SEQUENCE [LARGE SCALE GENOMIC DNA]</scope>
    <source>
        <strain evidence="10 11">S14-144</strain>
    </source>
</reference>
<keyword evidence="7" id="KW-1133">Transmembrane helix</keyword>
<keyword evidence="3" id="KW-0285">Flavoprotein</keyword>
<feature type="domain" description="FAD/NAD(P)-binding" evidence="8">
    <location>
        <begin position="24"/>
        <end position="341"/>
    </location>
</feature>
<dbReference type="PANTHER" id="PTHR42913">
    <property type="entry name" value="APOPTOSIS-INDUCING FACTOR 1"/>
    <property type="match status" value="1"/>
</dbReference>
<comment type="similarity">
    <text evidence="2">Belongs to the NADH dehydrogenase family.</text>
</comment>
<reference evidence="10 11" key="2">
    <citation type="submission" date="2018-12" db="EMBL/GenBank/DDBJ databases">
        <title>Nakamurella antarcticus sp. nov., isolated from Antarctica South Shetland Islands soil.</title>
        <authorList>
            <person name="Peng F."/>
        </authorList>
    </citation>
    <scope>NUCLEOTIDE SEQUENCE [LARGE SCALE GENOMIC DNA]</scope>
    <source>
        <strain evidence="10 11">S14-144</strain>
    </source>
</reference>
<dbReference type="GO" id="GO:0019646">
    <property type="term" value="P:aerobic electron transport chain"/>
    <property type="evidence" value="ECO:0007669"/>
    <property type="project" value="TreeGrafter"/>
</dbReference>
<dbReference type="PRINTS" id="PR00411">
    <property type="entry name" value="PNDRDTASEI"/>
</dbReference>
<evidence type="ECO:0000256" key="2">
    <source>
        <dbReference type="ARBA" id="ARBA00005272"/>
    </source>
</evidence>
<dbReference type="InterPro" id="IPR051169">
    <property type="entry name" value="NADH-Q_oxidoreductase"/>
</dbReference>
<feature type="compositionally biased region" description="Basic and acidic residues" evidence="6">
    <location>
        <begin position="7"/>
        <end position="20"/>
    </location>
</feature>
<evidence type="ECO:0000313" key="10">
    <source>
        <dbReference type="EMBL" id="AZI58804.1"/>
    </source>
</evidence>
<name>A0A3G8ZWI5_9ACTN</name>
<evidence type="ECO:0000256" key="4">
    <source>
        <dbReference type="ARBA" id="ARBA00022827"/>
    </source>
</evidence>
<dbReference type="Proteomes" id="UP000268084">
    <property type="component" value="Chromosome"/>
</dbReference>
<dbReference type="RefSeq" id="WP_124799708.1">
    <property type="nucleotide sequence ID" value="NZ_CP034170.1"/>
</dbReference>
<dbReference type="PANTHER" id="PTHR42913:SF3">
    <property type="entry name" value="64 KDA MITOCHONDRIAL NADH DEHYDROGENASE (EUROFUNG)"/>
    <property type="match status" value="1"/>
</dbReference>
<comment type="cofactor">
    <cofactor evidence="1">
        <name>FAD</name>
        <dbReference type="ChEBI" id="CHEBI:57692"/>
    </cofactor>
</comment>
<evidence type="ECO:0000256" key="5">
    <source>
        <dbReference type="ARBA" id="ARBA00023002"/>
    </source>
</evidence>
<feature type="region of interest" description="Disordered" evidence="6">
    <location>
        <begin position="1"/>
        <end position="20"/>
    </location>
</feature>
<keyword evidence="4" id="KW-0274">FAD</keyword>
<dbReference type="Pfam" id="PF22366">
    <property type="entry name" value="NDH2_C"/>
    <property type="match status" value="1"/>
</dbReference>